<reference evidence="8" key="1">
    <citation type="submission" date="2022-07" db="EMBL/GenBank/DDBJ databases">
        <title>Phylogenomic reconstructions and comparative analyses of Kickxellomycotina fungi.</title>
        <authorList>
            <person name="Reynolds N.K."/>
            <person name="Stajich J.E."/>
            <person name="Barry K."/>
            <person name="Grigoriev I.V."/>
            <person name="Crous P."/>
            <person name="Smith M.E."/>
        </authorList>
    </citation>
    <scope>NUCLEOTIDE SEQUENCE</scope>
    <source>
        <strain evidence="8">NBRC 100468</strain>
    </source>
</reference>
<dbReference type="PANTHER" id="PTHR12052">
    <property type="entry name" value="THIOREDOXIN-LIKE PROTEN 4A, 4B"/>
    <property type="match status" value="1"/>
</dbReference>
<dbReference type="PANTHER" id="PTHR12052:SF5">
    <property type="entry name" value="THIOREDOXIN-LIKE PROTEIN 4A"/>
    <property type="match status" value="1"/>
</dbReference>
<dbReference type="FunFam" id="3.40.30.10:FF:000004">
    <property type="entry name" value="Spliceosomal protein DIB1"/>
    <property type="match status" value="1"/>
</dbReference>
<dbReference type="AlphaFoldDB" id="A0A9W8A8M7"/>
<comment type="function">
    <text evidence="6">Essential role in pre-mRNA splicing. Also essential for entry into mitosis (G2/M progression) as well as for chromosome segregation during mitosis.</text>
</comment>
<evidence type="ECO:0000313" key="9">
    <source>
        <dbReference type="Proteomes" id="UP001150538"/>
    </source>
</evidence>
<dbReference type="SUPFAM" id="SSF52833">
    <property type="entry name" value="Thioredoxin-like"/>
    <property type="match status" value="1"/>
</dbReference>
<evidence type="ECO:0000313" key="8">
    <source>
        <dbReference type="EMBL" id="KAJ1921427.1"/>
    </source>
</evidence>
<dbReference type="GO" id="GO:0000398">
    <property type="term" value="P:mRNA splicing, via spliceosome"/>
    <property type="evidence" value="ECO:0007669"/>
    <property type="project" value="UniProtKB-UniRule"/>
</dbReference>
<evidence type="ECO:0000256" key="5">
    <source>
        <dbReference type="ARBA" id="ARBA00023242"/>
    </source>
</evidence>
<dbReference type="Proteomes" id="UP001150538">
    <property type="component" value="Unassembled WGS sequence"/>
</dbReference>
<evidence type="ECO:0000256" key="1">
    <source>
        <dbReference type="ARBA" id="ARBA00004123"/>
    </source>
</evidence>
<dbReference type="InterPro" id="IPR036249">
    <property type="entry name" value="Thioredoxin-like_sf"/>
</dbReference>
<dbReference type="Pfam" id="PF02966">
    <property type="entry name" value="DIM1"/>
    <property type="match status" value="1"/>
</dbReference>
<dbReference type="GO" id="GO:0005682">
    <property type="term" value="C:U5 snRNP"/>
    <property type="evidence" value="ECO:0007669"/>
    <property type="project" value="UniProtKB-UniRule"/>
</dbReference>
<dbReference type="Gene3D" id="3.40.30.10">
    <property type="entry name" value="Glutaredoxin"/>
    <property type="match status" value="1"/>
</dbReference>
<comment type="caution">
    <text evidence="8">The sequence shown here is derived from an EMBL/GenBank/DDBJ whole genome shotgun (WGS) entry which is preliminary data.</text>
</comment>
<dbReference type="InterPro" id="IPR004123">
    <property type="entry name" value="Dim1"/>
</dbReference>
<evidence type="ECO:0000256" key="7">
    <source>
        <dbReference type="PIRSR" id="PIRSR017199-1"/>
    </source>
</evidence>
<evidence type="ECO:0000256" key="6">
    <source>
        <dbReference type="PIRNR" id="PIRNR017199"/>
    </source>
</evidence>
<evidence type="ECO:0000256" key="2">
    <source>
        <dbReference type="ARBA" id="ARBA00008241"/>
    </source>
</evidence>
<feature type="disulfide bond" evidence="7">
    <location>
        <begin position="30"/>
        <end position="71"/>
    </location>
</feature>
<keyword evidence="9" id="KW-1185">Reference proteome</keyword>
<dbReference type="GO" id="GO:0046540">
    <property type="term" value="C:U4/U6 x U5 tri-snRNP complex"/>
    <property type="evidence" value="ECO:0007669"/>
    <property type="project" value="UniProtKB-UniRule"/>
</dbReference>
<keyword evidence="4 6" id="KW-0508">mRNA splicing</keyword>
<keyword evidence="5 6" id="KW-0539">Nucleus</keyword>
<organism evidence="8 9">
    <name type="scientific">Mycoemilia scoparia</name>
    <dbReference type="NCBI Taxonomy" id="417184"/>
    <lineage>
        <taxon>Eukaryota</taxon>
        <taxon>Fungi</taxon>
        <taxon>Fungi incertae sedis</taxon>
        <taxon>Zoopagomycota</taxon>
        <taxon>Kickxellomycotina</taxon>
        <taxon>Kickxellomycetes</taxon>
        <taxon>Kickxellales</taxon>
        <taxon>Kickxellaceae</taxon>
        <taxon>Mycoemilia</taxon>
    </lineage>
</organism>
<comment type="subcellular location">
    <subcellularLocation>
        <location evidence="1 6">Nucleus</location>
    </subcellularLocation>
</comment>
<comment type="similarity">
    <text evidence="2 6">Belongs to the DIM1 family.</text>
</comment>
<evidence type="ECO:0000256" key="3">
    <source>
        <dbReference type="ARBA" id="ARBA00022664"/>
    </source>
</evidence>
<evidence type="ECO:0000256" key="4">
    <source>
        <dbReference type="ARBA" id="ARBA00023187"/>
    </source>
</evidence>
<protein>
    <recommendedName>
        <fullName evidence="6">Spliceosomal protein DIB1</fullName>
    </recommendedName>
</protein>
<accession>A0A9W8A8M7</accession>
<dbReference type="CDD" id="cd02954">
    <property type="entry name" value="DIM1"/>
    <property type="match status" value="1"/>
</dbReference>
<dbReference type="OrthoDB" id="147752at2759"/>
<dbReference type="EMBL" id="JANBPU010000005">
    <property type="protein sequence ID" value="KAJ1921427.1"/>
    <property type="molecule type" value="Genomic_DNA"/>
</dbReference>
<gene>
    <name evidence="8" type="primary">DIB1</name>
    <name evidence="8" type="ORF">H4219_000744</name>
</gene>
<dbReference type="SMART" id="SM01410">
    <property type="entry name" value="DIM1"/>
    <property type="match status" value="1"/>
</dbReference>
<proteinExistence type="inferred from homology"/>
<dbReference type="GO" id="GO:0005681">
    <property type="term" value="C:spliceosomal complex"/>
    <property type="evidence" value="ECO:0007669"/>
    <property type="project" value="TreeGrafter"/>
</dbReference>
<name>A0A9W8A8M7_9FUNG</name>
<keyword evidence="3 6" id="KW-0507">mRNA processing</keyword>
<sequence>MARWQVDQAIITEEEKVVIMRFGHDWDSTCMVMDETLHRISEKIKNFAVIYVVDISEVPDFNKMYELYDQCTVMFFYRNKHIMVDLGTGNNNKITWAIEDNQEMIDLVETVYRGASKGRGLVVSPKDYSTKYKY</sequence>
<dbReference type="PIRSF" id="PIRSF017199">
    <property type="entry name" value="mRNA_splic_U5"/>
    <property type="match status" value="1"/>
</dbReference>